<dbReference type="InterPro" id="IPR029044">
    <property type="entry name" value="Nucleotide-diphossugar_trans"/>
</dbReference>
<dbReference type="Gene3D" id="3.90.550.10">
    <property type="entry name" value="Spore Coat Polysaccharide Biosynthesis Protein SpsA, Chain A"/>
    <property type="match status" value="1"/>
</dbReference>
<dbReference type="InterPro" id="IPR001173">
    <property type="entry name" value="Glyco_trans_2-like"/>
</dbReference>
<organism evidence="2">
    <name type="scientific">mine drainage metagenome</name>
    <dbReference type="NCBI Taxonomy" id="410659"/>
    <lineage>
        <taxon>unclassified sequences</taxon>
        <taxon>metagenomes</taxon>
        <taxon>ecological metagenomes</taxon>
    </lineage>
</organism>
<dbReference type="Pfam" id="PF00535">
    <property type="entry name" value="Glycos_transf_2"/>
    <property type="match status" value="1"/>
</dbReference>
<dbReference type="InterPro" id="IPR050834">
    <property type="entry name" value="Glycosyltransf_2"/>
</dbReference>
<evidence type="ECO:0000259" key="1">
    <source>
        <dbReference type="Pfam" id="PF00535"/>
    </source>
</evidence>
<name>A0A1J5RPC1_9ZZZZ</name>
<comment type="caution">
    <text evidence="2">The sequence shown here is derived from an EMBL/GenBank/DDBJ whole genome shotgun (WGS) entry which is preliminary data.</text>
</comment>
<protein>
    <submittedName>
        <fullName evidence="2">Chondroitin synthase</fullName>
    </submittedName>
</protein>
<gene>
    <name evidence="2" type="primary">kfoC_7</name>
    <name evidence="2" type="ORF">GALL_281420</name>
</gene>
<dbReference type="PANTHER" id="PTHR43685:SF11">
    <property type="entry name" value="GLYCOSYLTRANSFERASE TAGX-RELATED"/>
    <property type="match status" value="1"/>
</dbReference>
<dbReference type="EMBL" id="MLJW01000310">
    <property type="protein sequence ID" value="OIQ89949.1"/>
    <property type="molecule type" value="Genomic_DNA"/>
</dbReference>
<evidence type="ECO:0000313" key="2">
    <source>
        <dbReference type="EMBL" id="OIQ89949.1"/>
    </source>
</evidence>
<dbReference type="SUPFAM" id="SSF53448">
    <property type="entry name" value="Nucleotide-diphospho-sugar transferases"/>
    <property type="match status" value="1"/>
</dbReference>
<sequence length="310" mass="34447">MTAMPTISVVIPTFNSADYLGGCLASIALQRDPALEVIVIDGGSSDGTAEIVAAYAGLVSHFISEPDRGQGDAVTKGLRLARGDISHWHAADDIVLPGAFSSVRSAFAADARLGLVISDGIAFDEHRLVHTGKCRWNNYRTSLFHFARFQSDCAYWRSSLTAAALPLDITQPISVDEDFFLRLWRGHQHRWLDRPLGAFRLREGQLSGRLSRERLQADRRRTREAIFARDGLGPGQVALWRAATWPEHFMRNVALPAWRGLGARTRRAWLGGERRQGTLEVLSGFVSASDRDSAARYFDELGLRLARGWY</sequence>
<reference evidence="2" key="1">
    <citation type="submission" date="2016-10" db="EMBL/GenBank/DDBJ databases">
        <title>Sequence of Gallionella enrichment culture.</title>
        <authorList>
            <person name="Poehlein A."/>
            <person name="Muehling M."/>
            <person name="Daniel R."/>
        </authorList>
    </citation>
    <scope>NUCLEOTIDE SEQUENCE</scope>
</reference>
<feature type="domain" description="Glycosyltransferase 2-like" evidence="1">
    <location>
        <begin position="8"/>
        <end position="112"/>
    </location>
</feature>
<dbReference type="AlphaFoldDB" id="A0A1J5RPC1"/>
<proteinExistence type="predicted"/>
<accession>A0A1J5RPC1</accession>
<dbReference type="PANTHER" id="PTHR43685">
    <property type="entry name" value="GLYCOSYLTRANSFERASE"/>
    <property type="match status" value="1"/>
</dbReference>